<dbReference type="PANTHER" id="PTHR47260">
    <property type="entry name" value="UPF0644 PROTEIN PB2B4.06"/>
    <property type="match status" value="1"/>
</dbReference>
<evidence type="ECO:0000313" key="2">
    <source>
        <dbReference type="EMBL" id="GGF93240.1"/>
    </source>
</evidence>
<name>A0A8J2Z3K9_9GAMM</name>
<accession>A0A8J2Z3K9</accession>
<protein>
    <recommendedName>
        <fullName evidence="1">Thioesterase domain-containing protein</fullName>
    </recommendedName>
</protein>
<reference evidence="2" key="2">
    <citation type="submission" date="2020-09" db="EMBL/GenBank/DDBJ databases">
        <authorList>
            <person name="Sun Q."/>
            <person name="Zhou Y."/>
        </authorList>
    </citation>
    <scope>NUCLEOTIDE SEQUENCE</scope>
    <source>
        <strain evidence="2">CGMCC 1.15758</strain>
    </source>
</reference>
<dbReference type="AlphaFoldDB" id="A0A8J2Z3K9"/>
<dbReference type="InterPro" id="IPR029069">
    <property type="entry name" value="HotDog_dom_sf"/>
</dbReference>
<dbReference type="CDD" id="cd03443">
    <property type="entry name" value="PaaI_thioesterase"/>
    <property type="match status" value="1"/>
</dbReference>
<gene>
    <name evidence="2" type="ORF">GCM10010995_07960</name>
</gene>
<dbReference type="Proteomes" id="UP000636949">
    <property type="component" value="Unassembled WGS sequence"/>
</dbReference>
<evidence type="ECO:0000259" key="1">
    <source>
        <dbReference type="Pfam" id="PF03061"/>
    </source>
</evidence>
<dbReference type="RefSeq" id="WP_157968219.1">
    <property type="nucleotide sequence ID" value="NZ_BMJS01000005.1"/>
</dbReference>
<comment type="caution">
    <text evidence="2">The sequence shown here is derived from an EMBL/GenBank/DDBJ whole genome shotgun (WGS) entry which is preliminary data.</text>
</comment>
<dbReference type="Pfam" id="PF03061">
    <property type="entry name" value="4HBT"/>
    <property type="match status" value="1"/>
</dbReference>
<dbReference type="EMBL" id="BMJS01000005">
    <property type="protein sequence ID" value="GGF93240.1"/>
    <property type="molecule type" value="Genomic_DNA"/>
</dbReference>
<dbReference type="PANTHER" id="PTHR47260:SF1">
    <property type="entry name" value="UPF0644 PROTEIN PB2B4.06"/>
    <property type="match status" value="1"/>
</dbReference>
<reference evidence="2" key="1">
    <citation type="journal article" date="2014" name="Int. J. Syst. Evol. Microbiol.">
        <title>Complete genome sequence of Corynebacterium casei LMG S-19264T (=DSM 44701T), isolated from a smear-ripened cheese.</title>
        <authorList>
            <consortium name="US DOE Joint Genome Institute (JGI-PGF)"/>
            <person name="Walter F."/>
            <person name="Albersmeier A."/>
            <person name="Kalinowski J."/>
            <person name="Ruckert C."/>
        </authorList>
    </citation>
    <scope>NUCLEOTIDE SEQUENCE</scope>
    <source>
        <strain evidence="2">CGMCC 1.15758</strain>
    </source>
</reference>
<keyword evidence="3" id="KW-1185">Reference proteome</keyword>
<evidence type="ECO:0000313" key="3">
    <source>
        <dbReference type="Proteomes" id="UP000636949"/>
    </source>
</evidence>
<dbReference type="InterPro" id="IPR006683">
    <property type="entry name" value="Thioestr_dom"/>
</dbReference>
<dbReference type="InterPro" id="IPR052061">
    <property type="entry name" value="PTE-AB_protein"/>
</dbReference>
<dbReference type="Gene3D" id="3.10.129.10">
    <property type="entry name" value="Hotdog Thioesterase"/>
    <property type="match status" value="1"/>
</dbReference>
<feature type="domain" description="Thioesterase" evidence="1">
    <location>
        <begin position="56"/>
        <end position="127"/>
    </location>
</feature>
<sequence>MINFSELKKLTPHKHQRGCFGKCETNPINKQLMLYTDGKAIYTQFQPLERHIGWGNILHGGILTTIMDEILGWEAVLLAKMVCVTKKIEVQFHHPAQFDDSYTITAKYLKHTQSEIIVEGEVHNSGNILIMSATGVFSPLPAQAIDKLGIMPPEQLQLVLEYIKSIEKA</sequence>
<dbReference type="SUPFAM" id="SSF54637">
    <property type="entry name" value="Thioesterase/thiol ester dehydrase-isomerase"/>
    <property type="match status" value="1"/>
</dbReference>
<dbReference type="GO" id="GO:0016790">
    <property type="term" value="F:thiolester hydrolase activity"/>
    <property type="evidence" value="ECO:0007669"/>
    <property type="project" value="UniProtKB-ARBA"/>
</dbReference>
<proteinExistence type="predicted"/>
<dbReference type="OrthoDB" id="5242242at2"/>
<organism evidence="2 3">
    <name type="scientific">Cysteiniphilum litorale</name>
    <dbReference type="NCBI Taxonomy" id="2056700"/>
    <lineage>
        <taxon>Bacteria</taxon>
        <taxon>Pseudomonadati</taxon>
        <taxon>Pseudomonadota</taxon>
        <taxon>Gammaproteobacteria</taxon>
        <taxon>Thiotrichales</taxon>
        <taxon>Fastidiosibacteraceae</taxon>
        <taxon>Cysteiniphilum</taxon>
    </lineage>
</organism>